<feature type="compositionally biased region" description="Pro residues" evidence="8">
    <location>
        <begin position="834"/>
        <end position="847"/>
    </location>
</feature>
<reference evidence="11" key="1">
    <citation type="submission" date="2025-08" db="UniProtKB">
        <authorList>
            <consortium name="RefSeq"/>
        </authorList>
    </citation>
    <scope>IDENTIFICATION</scope>
</reference>
<evidence type="ECO:0000256" key="7">
    <source>
        <dbReference type="ARBA" id="ARBA00023242"/>
    </source>
</evidence>
<dbReference type="Proteomes" id="UP001652741">
    <property type="component" value="Chromosome ssa20"/>
</dbReference>
<gene>
    <name evidence="11" type="primary">maml2</name>
</gene>
<comment type="similarity">
    <text evidence="2">Belongs to the mastermind family.</text>
</comment>
<accession>A0ABM3DMU1</accession>
<feature type="compositionally biased region" description="Low complexity" evidence="8">
    <location>
        <begin position="340"/>
        <end position="352"/>
    </location>
</feature>
<feature type="region of interest" description="Disordered" evidence="8">
    <location>
        <begin position="322"/>
        <end position="378"/>
    </location>
</feature>
<evidence type="ECO:0000256" key="6">
    <source>
        <dbReference type="ARBA" id="ARBA00023163"/>
    </source>
</evidence>
<feature type="compositionally biased region" description="Low complexity" evidence="8">
    <location>
        <begin position="814"/>
        <end position="826"/>
    </location>
</feature>
<feature type="domain" description="Neurogenic mastermind-like N-terminal" evidence="9">
    <location>
        <begin position="44"/>
        <end position="104"/>
    </location>
</feature>
<dbReference type="InterPro" id="IPR046370">
    <property type="entry name" value="MAML_N_sf"/>
</dbReference>
<feature type="region of interest" description="Disordered" evidence="8">
    <location>
        <begin position="486"/>
        <end position="565"/>
    </location>
</feature>
<evidence type="ECO:0000256" key="4">
    <source>
        <dbReference type="ARBA" id="ARBA00023015"/>
    </source>
</evidence>
<feature type="region of interest" description="Disordered" evidence="8">
    <location>
        <begin position="597"/>
        <end position="666"/>
    </location>
</feature>
<keyword evidence="5" id="KW-0010">Activator</keyword>
<feature type="compositionally biased region" description="Polar residues" evidence="8">
    <location>
        <begin position="515"/>
        <end position="540"/>
    </location>
</feature>
<feature type="compositionally biased region" description="Low complexity" evidence="8">
    <location>
        <begin position="191"/>
        <end position="206"/>
    </location>
</feature>
<dbReference type="Pfam" id="PF09596">
    <property type="entry name" value="MamL-1"/>
    <property type="match status" value="1"/>
</dbReference>
<keyword evidence="4" id="KW-0805">Transcription regulation</keyword>
<sequence length="979" mass="104731">MGEATPAQPAAGGFVPMLGLGMVGSMPGGGVTGPLATSRGSAVPQLHSAIVERLRARIELCRRHHSTCENRYQRGQAENSDREHESTLHLLNIVHQGPGNRKTKGNRASNQQPPDYSRVNGDQKCQSSSAGDQKISTRIALQGSLRRKIEGHTPGYSSQQNGLSCGPSGLDYKRVRLEGGSGGLGGHGPCSFSSGQSQSMGGDASSIGHTLNRKINNSSYMMPHGVMNSDLINMTLKEMKKEPIDHVTSCGQRSTEMMVFSSQIDPELQDLFDELTKTVPSLHDQEFEKMLKQDDAFGLADLERGAASLCSHLEKPIKTEYSDYDQTHGHGGSSQLRPASTGPSFTMSSSSPITNQKSQGQGPSGLAGPPSRGLPGWPEVSHAEQLKQIAANQNQQQPNPQVLLHHQQTQAGGGGGPGTSWNTQPSSSSFPQDKLSNPASMGQRITPQTSMDSQGKSINNCLFKPNGHNSTSHLDMKVLSNKPMLHFSPKASQQPSTMAGPLSKTTAHQQQQQQPSTSAQNLNTNHPVHNYQNPQQQRAMSGSPHLQPKSLAQRTPLSQHGAGPGLHFKLAQQRQMPPGPRLPTNGSLVGMSAQTQAQPLANQRAPGPGSNPQQKPPGPGKTQVMQRQLAQQQHIINDSDKSVSNQDPFNRHLTRPPPDYKQPRGMVQPTAFFTGMSSSQSLSTNGSDQSDLLSMSCHMPSGLGSKMTPPPTDWRFGRGPHTHQIQQHNNQSKMGLNQNKSRFPGPPNGQGDGFEVGGLTSVQHPSRTSVGQQVGGMPSQGHGLGLGGVMGWPPGAKAPIMSPGSLGVRRHPNSLQPQGGQSQSQLDMSSHQYPPGPQHIGPGPPNQVAPEMGMLPLNPTLCSSTTTTTTNPRPSQPMMPPLPGLPSLNHVSPEQRVLAGGSSSIRVFPPHNYNPGGSYQNQNSRTVNRLTFEFLQEGDNTVPGINTDSDFIDSLLKSGSGNDDWMKDINLDEILGSHS</sequence>
<dbReference type="PANTHER" id="PTHR15692:SF9">
    <property type="entry name" value="MASTERMIND-LIKE PROTEIN 2"/>
    <property type="match status" value="1"/>
</dbReference>
<dbReference type="PANTHER" id="PTHR15692">
    <property type="entry name" value="MASTERMIND-LIKE"/>
    <property type="match status" value="1"/>
</dbReference>
<dbReference type="RefSeq" id="XP_045560118.1">
    <property type="nucleotide sequence ID" value="XM_045704162.1"/>
</dbReference>
<feature type="region of interest" description="Disordered" evidence="8">
    <location>
        <begin position="795"/>
        <end position="851"/>
    </location>
</feature>
<dbReference type="InterPro" id="IPR019082">
    <property type="entry name" value="Mastermind-like_N"/>
</dbReference>
<feature type="compositionally biased region" description="Polar residues" evidence="8">
    <location>
        <begin position="123"/>
        <end position="136"/>
    </location>
</feature>
<evidence type="ECO:0000256" key="2">
    <source>
        <dbReference type="ARBA" id="ARBA00008081"/>
    </source>
</evidence>
<dbReference type="InterPro" id="IPR046369">
    <property type="entry name" value="MAML1-3"/>
</dbReference>
<dbReference type="Gene3D" id="6.10.250.970">
    <property type="match status" value="1"/>
</dbReference>
<feature type="region of interest" description="Disordered" evidence="8">
    <location>
        <begin position="96"/>
        <end position="136"/>
    </location>
</feature>
<name>A0ABM3DMU1_SALSA</name>
<keyword evidence="6" id="KW-0804">Transcription</keyword>
<feature type="compositionally biased region" description="Polar residues" evidence="8">
    <location>
        <begin position="419"/>
        <end position="460"/>
    </location>
</feature>
<dbReference type="SMART" id="SM01275">
    <property type="entry name" value="MamL-1"/>
    <property type="match status" value="1"/>
</dbReference>
<feature type="region of interest" description="Disordered" evidence="8">
    <location>
        <begin position="191"/>
        <end position="210"/>
    </location>
</feature>
<evidence type="ECO:0000256" key="3">
    <source>
        <dbReference type="ARBA" id="ARBA00022976"/>
    </source>
</evidence>
<evidence type="ECO:0000313" key="10">
    <source>
        <dbReference type="Proteomes" id="UP001652741"/>
    </source>
</evidence>
<feature type="compositionally biased region" description="Polar residues" evidence="8">
    <location>
        <begin position="623"/>
        <end position="648"/>
    </location>
</feature>
<protein>
    <submittedName>
        <fullName evidence="11">Mastermind-like protein 2</fullName>
    </submittedName>
</protein>
<evidence type="ECO:0000313" key="11">
    <source>
        <dbReference type="RefSeq" id="XP_045560118.1"/>
    </source>
</evidence>
<comment type="subcellular location">
    <subcellularLocation>
        <location evidence="1">Nucleus speckle</location>
    </subcellularLocation>
</comment>
<organism evidence="10 11">
    <name type="scientific">Salmo salar</name>
    <name type="common">Atlantic salmon</name>
    <dbReference type="NCBI Taxonomy" id="8030"/>
    <lineage>
        <taxon>Eukaryota</taxon>
        <taxon>Metazoa</taxon>
        <taxon>Chordata</taxon>
        <taxon>Craniata</taxon>
        <taxon>Vertebrata</taxon>
        <taxon>Euteleostomi</taxon>
        <taxon>Actinopterygii</taxon>
        <taxon>Neopterygii</taxon>
        <taxon>Teleostei</taxon>
        <taxon>Protacanthopterygii</taxon>
        <taxon>Salmoniformes</taxon>
        <taxon>Salmonidae</taxon>
        <taxon>Salmoninae</taxon>
        <taxon>Salmo</taxon>
    </lineage>
</organism>
<evidence type="ECO:0000256" key="8">
    <source>
        <dbReference type="SAM" id="MobiDB-lite"/>
    </source>
</evidence>
<evidence type="ECO:0000259" key="9">
    <source>
        <dbReference type="SMART" id="SM01275"/>
    </source>
</evidence>
<keyword evidence="7" id="KW-0539">Nucleus</keyword>
<feature type="region of interest" description="Disordered" evidence="8">
    <location>
        <begin position="407"/>
        <end position="466"/>
    </location>
</feature>
<keyword evidence="10" id="KW-1185">Reference proteome</keyword>
<evidence type="ECO:0000256" key="1">
    <source>
        <dbReference type="ARBA" id="ARBA00004324"/>
    </source>
</evidence>
<feature type="compositionally biased region" description="Polar residues" evidence="8">
    <location>
        <begin position="490"/>
        <end position="508"/>
    </location>
</feature>
<proteinExistence type="inferred from homology"/>
<keyword evidence="3" id="KW-0914">Notch signaling pathway</keyword>
<evidence type="ECO:0000256" key="5">
    <source>
        <dbReference type="ARBA" id="ARBA00023159"/>
    </source>
</evidence>